<dbReference type="PROSITE" id="PS50181">
    <property type="entry name" value="FBOX"/>
    <property type="match status" value="1"/>
</dbReference>
<name>A0AAD7P2W5_9AGAR</name>
<dbReference type="AlphaFoldDB" id="A0AAD7P2W5"/>
<gene>
    <name evidence="2" type="ORF">DFH07DRAFT_7761</name>
</gene>
<dbReference type="SUPFAM" id="SSF81383">
    <property type="entry name" value="F-box domain"/>
    <property type="match status" value="1"/>
</dbReference>
<evidence type="ECO:0000313" key="3">
    <source>
        <dbReference type="Proteomes" id="UP001215280"/>
    </source>
</evidence>
<feature type="domain" description="F-box" evidence="1">
    <location>
        <begin position="9"/>
        <end position="55"/>
    </location>
</feature>
<keyword evidence="3" id="KW-1185">Reference proteome</keyword>
<proteinExistence type="predicted"/>
<dbReference type="EMBL" id="JARJLG010000001">
    <property type="protein sequence ID" value="KAJ7785343.1"/>
    <property type="molecule type" value="Genomic_DNA"/>
</dbReference>
<evidence type="ECO:0000313" key="2">
    <source>
        <dbReference type="EMBL" id="KAJ7785343.1"/>
    </source>
</evidence>
<reference evidence="2" key="1">
    <citation type="submission" date="2023-03" db="EMBL/GenBank/DDBJ databases">
        <title>Massive genome expansion in bonnet fungi (Mycena s.s.) driven by repeated elements and novel gene families across ecological guilds.</title>
        <authorList>
            <consortium name="Lawrence Berkeley National Laboratory"/>
            <person name="Harder C.B."/>
            <person name="Miyauchi S."/>
            <person name="Viragh M."/>
            <person name="Kuo A."/>
            <person name="Thoen E."/>
            <person name="Andreopoulos B."/>
            <person name="Lu D."/>
            <person name="Skrede I."/>
            <person name="Drula E."/>
            <person name="Henrissat B."/>
            <person name="Morin E."/>
            <person name="Kohler A."/>
            <person name="Barry K."/>
            <person name="LaButti K."/>
            <person name="Morin E."/>
            <person name="Salamov A."/>
            <person name="Lipzen A."/>
            <person name="Mereny Z."/>
            <person name="Hegedus B."/>
            <person name="Baldrian P."/>
            <person name="Stursova M."/>
            <person name="Weitz H."/>
            <person name="Taylor A."/>
            <person name="Grigoriev I.V."/>
            <person name="Nagy L.G."/>
            <person name="Martin F."/>
            <person name="Kauserud H."/>
        </authorList>
    </citation>
    <scope>NUCLEOTIDE SEQUENCE</scope>
    <source>
        <strain evidence="2">CBHHK188m</strain>
    </source>
</reference>
<dbReference type="Proteomes" id="UP001215280">
    <property type="component" value="Unassembled WGS sequence"/>
</dbReference>
<dbReference type="SMART" id="SM00256">
    <property type="entry name" value="FBOX"/>
    <property type="match status" value="1"/>
</dbReference>
<comment type="caution">
    <text evidence="2">The sequence shown here is derived from an EMBL/GenBank/DDBJ whole genome shotgun (WGS) entry which is preliminary data.</text>
</comment>
<dbReference type="InterPro" id="IPR036047">
    <property type="entry name" value="F-box-like_dom_sf"/>
</dbReference>
<dbReference type="InterPro" id="IPR001810">
    <property type="entry name" value="F-box_dom"/>
</dbReference>
<sequence>MQGSNVPRPLSWSNLPVDILITIMGFATPHDILALRKVSKSLSHITHVRSVWIDALRRVCTQHDIYTPSFPSTEMTLDELERVATACRRFSSSLRHEFVSRQIVWPASIRYLHLSDSTHPEEHFRHVRLVPGGRFLLTSSGCTIRLWDIERSQENPNMLPIASFTIDDGVSDIQSIRVRASKSSAEVLVIVSSTELRSVYRVHVFTIFPPASSPEFIPFVPPLALGMEDEWPSIICSTSQHVAVSTGSSTVLWDFIADRWTSWPAEPNNANNTIYICNRNILTMRADHSEIHWAAFPTLHRRSLSAVPPQIQDLPILQIFKLRRFGQLEPLDDCLSGVSLVFHGRETSTFERPSHIDIFSDHGSRALFTHFALMPIVDANRTDNTVRCELVPLGESLLQAAYATAHSLRIEWAGHHDVQSFAVAEGVLHVCLSDTEKASSVSGILAIPGVDEVDEYHIDFCSFSGRVCARMATEDGVKVLVMDYLTPKPTQ</sequence>
<organism evidence="2 3">
    <name type="scientific">Mycena maculata</name>
    <dbReference type="NCBI Taxonomy" id="230809"/>
    <lineage>
        <taxon>Eukaryota</taxon>
        <taxon>Fungi</taxon>
        <taxon>Dikarya</taxon>
        <taxon>Basidiomycota</taxon>
        <taxon>Agaricomycotina</taxon>
        <taxon>Agaricomycetes</taxon>
        <taxon>Agaricomycetidae</taxon>
        <taxon>Agaricales</taxon>
        <taxon>Marasmiineae</taxon>
        <taxon>Mycenaceae</taxon>
        <taxon>Mycena</taxon>
    </lineage>
</organism>
<protein>
    <recommendedName>
        <fullName evidence="1">F-box domain-containing protein</fullName>
    </recommendedName>
</protein>
<accession>A0AAD7P2W5</accession>
<dbReference type="Pfam" id="PF12937">
    <property type="entry name" value="F-box-like"/>
    <property type="match status" value="1"/>
</dbReference>
<evidence type="ECO:0000259" key="1">
    <source>
        <dbReference type="PROSITE" id="PS50181"/>
    </source>
</evidence>